<evidence type="ECO:0000313" key="3">
    <source>
        <dbReference type="Proteomes" id="UP000184420"/>
    </source>
</evidence>
<proteinExistence type="predicted"/>
<sequence>MPVQINEVVIRTVIETPSASSGNGSVTNTPPPSAADTSLVEKVLEIIREKNER</sequence>
<evidence type="ECO:0000256" key="1">
    <source>
        <dbReference type="SAM" id="MobiDB-lite"/>
    </source>
</evidence>
<dbReference type="InterPro" id="IPR045459">
    <property type="entry name" value="DUF5908"/>
</dbReference>
<accession>A0A1M7JVC7</accession>
<keyword evidence="3" id="KW-1185">Reference proteome</keyword>
<evidence type="ECO:0000313" key="2">
    <source>
        <dbReference type="EMBL" id="SHM56989.1"/>
    </source>
</evidence>
<feature type="region of interest" description="Disordered" evidence="1">
    <location>
        <begin position="16"/>
        <end position="36"/>
    </location>
</feature>
<organism evidence="2 3">
    <name type="scientific">Chitinophaga jiangningensis</name>
    <dbReference type="NCBI Taxonomy" id="1419482"/>
    <lineage>
        <taxon>Bacteria</taxon>
        <taxon>Pseudomonadati</taxon>
        <taxon>Bacteroidota</taxon>
        <taxon>Chitinophagia</taxon>
        <taxon>Chitinophagales</taxon>
        <taxon>Chitinophagaceae</taxon>
        <taxon>Chitinophaga</taxon>
    </lineage>
</organism>
<feature type="compositionally biased region" description="Polar residues" evidence="1">
    <location>
        <begin position="16"/>
        <end position="28"/>
    </location>
</feature>
<name>A0A1M7JVC7_9BACT</name>
<dbReference type="AlphaFoldDB" id="A0A1M7JVC7"/>
<gene>
    <name evidence="2" type="ORF">SAMN05444266_10938</name>
</gene>
<dbReference type="Pfam" id="PF19265">
    <property type="entry name" value="DUF5908"/>
    <property type="match status" value="1"/>
</dbReference>
<dbReference type="STRING" id="1419482.SAMN05444266_10938"/>
<reference evidence="2 3" key="1">
    <citation type="submission" date="2016-11" db="EMBL/GenBank/DDBJ databases">
        <authorList>
            <person name="Jaros S."/>
            <person name="Januszkiewicz K."/>
            <person name="Wedrychowicz H."/>
        </authorList>
    </citation>
    <scope>NUCLEOTIDE SEQUENCE [LARGE SCALE GENOMIC DNA]</scope>
    <source>
        <strain evidence="2 3">DSM 27406</strain>
    </source>
</reference>
<protein>
    <submittedName>
        <fullName evidence="2">Uncharacterized protein</fullName>
    </submittedName>
</protein>
<dbReference type="RefSeq" id="WP_178372183.1">
    <property type="nucleotide sequence ID" value="NZ_FRBL01000009.1"/>
</dbReference>
<dbReference type="Proteomes" id="UP000184420">
    <property type="component" value="Unassembled WGS sequence"/>
</dbReference>
<dbReference type="EMBL" id="FRBL01000009">
    <property type="protein sequence ID" value="SHM56989.1"/>
    <property type="molecule type" value="Genomic_DNA"/>
</dbReference>